<name>A0A2Z2P0Z3_9GAMM</name>
<keyword evidence="1" id="KW-1133">Transmembrane helix</keyword>
<dbReference type="Proteomes" id="UP000250079">
    <property type="component" value="Chromosome"/>
</dbReference>
<feature type="transmembrane region" description="Helical" evidence="1">
    <location>
        <begin position="34"/>
        <end position="52"/>
    </location>
</feature>
<keyword evidence="1" id="KW-0472">Membrane</keyword>
<keyword evidence="1" id="KW-0812">Transmembrane</keyword>
<proteinExistence type="predicted"/>
<dbReference type="AlphaFoldDB" id="A0A2Z2P0Z3"/>
<sequence>MIKRLSAWYEGLRPIEDYVAAGLSPRARNNIRSAIIVIAALPGIALVESYFINRPWRDFYRVGIKLPEPIVRLDVGQPWPSDVSTTLLADLLPPDVAAVLPADAAVPQGQKRLSVLSIVEQVESLNTPVLQSWLSSFTNPEGDTVTTEVALWCGFDLEKSPAERLCIATVPVPLFGRVTSASCLVKNGFALYHTLLRSDLCEHDEHENICSQLPVWRHNPPSQGQVVKIDDLQCAASIILPYLTLTMTHDGVRIDSETISPFAGSFKADVEHGHGFTRSLAILAHDGASEGEISWNDLLDKRGVIPVSITPQTRAAGLVWTEYRSRHDIHRGDNGKEPKLKGSRSFHELKVALQPSSSFQIAAQFLGKQLTIPTVAGNLLSGIDASELRDGAVLPDACQPDSELPVVAQAGSSIEGPGYSVRLSQTVCPEDALKPALIQALFAN</sequence>
<protein>
    <submittedName>
        <fullName evidence="2">Uncharacterized protein</fullName>
    </submittedName>
</protein>
<dbReference type="EMBL" id="CP018632">
    <property type="protein sequence ID" value="ASJ73957.1"/>
    <property type="molecule type" value="Genomic_DNA"/>
</dbReference>
<evidence type="ECO:0000313" key="2">
    <source>
        <dbReference type="EMBL" id="ASJ73957.1"/>
    </source>
</evidence>
<dbReference type="KEGG" id="gai:IMCC3135_19390"/>
<keyword evidence="3" id="KW-1185">Reference proteome</keyword>
<evidence type="ECO:0000256" key="1">
    <source>
        <dbReference type="SAM" id="Phobius"/>
    </source>
</evidence>
<organism evidence="2 3">
    <name type="scientific">Granulosicoccus antarcticus IMCC3135</name>
    <dbReference type="NCBI Taxonomy" id="1192854"/>
    <lineage>
        <taxon>Bacteria</taxon>
        <taxon>Pseudomonadati</taxon>
        <taxon>Pseudomonadota</taxon>
        <taxon>Gammaproteobacteria</taxon>
        <taxon>Chromatiales</taxon>
        <taxon>Granulosicoccaceae</taxon>
        <taxon>Granulosicoccus</taxon>
    </lineage>
</organism>
<reference evidence="2 3" key="1">
    <citation type="submission" date="2016-12" db="EMBL/GenBank/DDBJ databases">
        <authorList>
            <person name="Song W.-J."/>
            <person name="Kurnit D.M."/>
        </authorList>
    </citation>
    <scope>NUCLEOTIDE SEQUENCE [LARGE SCALE GENOMIC DNA]</scope>
    <source>
        <strain evidence="2 3">IMCC3135</strain>
    </source>
</reference>
<gene>
    <name evidence="2" type="ORF">IMCC3135_19390</name>
</gene>
<accession>A0A2Z2P0Z3</accession>
<evidence type="ECO:0000313" key="3">
    <source>
        <dbReference type="Proteomes" id="UP000250079"/>
    </source>
</evidence>